<reference evidence="1" key="1">
    <citation type="journal article" date="2017" name="Nature">
        <title>The sunflower genome provides insights into oil metabolism, flowering and Asterid evolution.</title>
        <authorList>
            <person name="Badouin H."/>
            <person name="Gouzy J."/>
            <person name="Grassa C.J."/>
            <person name="Murat F."/>
            <person name="Staton S.E."/>
            <person name="Cottret L."/>
            <person name="Lelandais-Briere C."/>
            <person name="Owens G.L."/>
            <person name="Carrere S."/>
            <person name="Mayjonade B."/>
            <person name="Legrand L."/>
            <person name="Gill N."/>
            <person name="Kane N.C."/>
            <person name="Bowers J.E."/>
            <person name="Hubner S."/>
            <person name="Bellec A."/>
            <person name="Berard A."/>
            <person name="Berges H."/>
            <person name="Blanchet N."/>
            <person name="Boniface M.C."/>
            <person name="Brunel D."/>
            <person name="Catrice O."/>
            <person name="Chaidir N."/>
            <person name="Claudel C."/>
            <person name="Donnadieu C."/>
            <person name="Faraut T."/>
            <person name="Fievet G."/>
            <person name="Helmstetter N."/>
            <person name="King M."/>
            <person name="Knapp S.J."/>
            <person name="Lai Z."/>
            <person name="Le Paslier M.C."/>
            <person name="Lippi Y."/>
            <person name="Lorenzon L."/>
            <person name="Mandel J.R."/>
            <person name="Marage G."/>
            <person name="Marchand G."/>
            <person name="Marquand E."/>
            <person name="Bret-Mestries E."/>
            <person name="Morien E."/>
            <person name="Nambeesan S."/>
            <person name="Nguyen T."/>
            <person name="Pegot-Espagnet P."/>
            <person name="Pouilly N."/>
            <person name="Raftis F."/>
            <person name="Sallet E."/>
            <person name="Schiex T."/>
            <person name="Thomas J."/>
            <person name="Vandecasteele C."/>
            <person name="Vares D."/>
            <person name="Vear F."/>
            <person name="Vautrin S."/>
            <person name="Crespi M."/>
            <person name="Mangin B."/>
            <person name="Burke J.M."/>
            <person name="Salse J."/>
            <person name="Munos S."/>
            <person name="Vincourt P."/>
            <person name="Rieseberg L.H."/>
            <person name="Langlade N.B."/>
        </authorList>
    </citation>
    <scope>NUCLEOTIDE SEQUENCE</scope>
    <source>
        <tissue evidence="1">Leaves</tissue>
    </source>
</reference>
<keyword evidence="2" id="KW-1185">Reference proteome</keyword>
<dbReference type="EMBL" id="MNCJ02000320">
    <property type="protein sequence ID" value="KAF5806226.1"/>
    <property type="molecule type" value="Genomic_DNA"/>
</dbReference>
<name>A0A9K3NMY4_HELAN</name>
<protein>
    <submittedName>
        <fullName evidence="1">Uncharacterized protein</fullName>
    </submittedName>
</protein>
<accession>A0A9K3NMY4</accession>
<dbReference type="AlphaFoldDB" id="A0A9K3NMY4"/>
<organism evidence="1 2">
    <name type="scientific">Helianthus annuus</name>
    <name type="common">Common sunflower</name>
    <dbReference type="NCBI Taxonomy" id="4232"/>
    <lineage>
        <taxon>Eukaryota</taxon>
        <taxon>Viridiplantae</taxon>
        <taxon>Streptophyta</taxon>
        <taxon>Embryophyta</taxon>
        <taxon>Tracheophyta</taxon>
        <taxon>Spermatophyta</taxon>
        <taxon>Magnoliopsida</taxon>
        <taxon>eudicotyledons</taxon>
        <taxon>Gunneridae</taxon>
        <taxon>Pentapetalae</taxon>
        <taxon>asterids</taxon>
        <taxon>campanulids</taxon>
        <taxon>Asterales</taxon>
        <taxon>Asteraceae</taxon>
        <taxon>Asteroideae</taxon>
        <taxon>Heliantheae alliance</taxon>
        <taxon>Heliantheae</taxon>
        <taxon>Helianthus</taxon>
    </lineage>
</organism>
<comment type="caution">
    <text evidence="1">The sequence shown here is derived from an EMBL/GenBank/DDBJ whole genome shotgun (WGS) entry which is preliminary data.</text>
</comment>
<reference evidence="1" key="2">
    <citation type="submission" date="2020-06" db="EMBL/GenBank/DDBJ databases">
        <title>Helianthus annuus Genome sequencing and assembly Release 2.</title>
        <authorList>
            <person name="Gouzy J."/>
            <person name="Langlade N."/>
            <person name="Munos S."/>
        </authorList>
    </citation>
    <scope>NUCLEOTIDE SEQUENCE</scope>
    <source>
        <tissue evidence="1">Leaves</tissue>
    </source>
</reference>
<sequence>MTKIPSCGVYLVRFNHKKLTELGLKDITCKGLQTSSTFSIIIKDKGHSLQ</sequence>
<dbReference type="Proteomes" id="UP000215914">
    <property type="component" value="Unassembled WGS sequence"/>
</dbReference>
<evidence type="ECO:0000313" key="2">
    <source>
        <dbReference type="Proteomes" id="UP000215914"/>
    </source>
</evidence>
<dbReference type="Gramene" id="mRNA:HanXRQr2_Chr05g0218871">
    <property type="protein sequence ID" value="CDS:HanXRQr2_Chr05g0218871.1"/>
    <property type="gene ID" value="HanXRQr2_Chr05g0218871"/>
</dbReference>
<evidence type="ECO:0000313" key="1">
    <source>
        <dbReference type="EMBL" id="KAF5806226.1"/>
    </source>
</evidence>
<proteinExistence type="predicted"/>
<gene>
    <name evidence="1" type="ORF">HanXRQr2_Chr05g0218871</name>
</gene>